<feature type="transmembrane region" description="Helical" evidence="1">
    <location>
        <begin position="82"/>
        <end position="103"/>
    </location>
</feature>
<dbReference type="Proteomes" id="UP001162741">
    <property type="component" value="Chromosome"/>
</dbReference>
<dbReference type="PANTHER" id="PTHR30273">
    <property type="entry name" value="PERIPLASMIC SIGNAL SENSOR AND SIGMA FACTOR ACTIVATOR FECR-RELATED"/>
    <property type="match status" value="1"/>
</dbReference>
<keyword evidence="1" id="KW-0812">Transmembrane</keyword>
<dbReference type="PANTHER" id="PTHR30273:SF2">
    <property type="entry name" value="PROTEIN FECR"/>
    <property type="match status" value="1"/>
</dbReference>
<dbReference type="InterPro" id="IPR006860">
    <property type="entry name" value="FecR"/>
</dbReference>
<dbReference type="Pfam" id="PF04773">
    <property type="entry name" value="FecR"/>
    <property type="match status" value="1"/>
</dbReference>
<keyword evidence="1" id="KW-0472">Membrane</keyword>
<keyword evidence="4" id="KW-1185">Reference proteome</keyword>
<keyword evidence="1" id="KW-1133">Transmembrane helix</keyword>
<sequence>MEQQEQIFHLYMQHLAGMLSAEETAYVTEQLAHNPSFKAAWQELAARGEAMGVQQFADRVSAPAALQSVKQQITPARKVFPIWRVAAAAALLLLAGSAVWLLWLRPQATQPSGLAHIRADKQPVRLQLANGETLTLNDSSQRTITLGNVTLNTQQGALAYSSEDTTTNTLLVPAGENYKLVLSDGTEVRLNAATKLTFPFHFGIGARKVYVEGEAYFKVAKNAAQPFLVSTPLTEVQVLGTSFNINTYHPGTVSTSLVEGSVITRRGQQQVQLQPGQAANFSTAKGFSTGSFDEEEVLAWLNGIYYYHQCPLADLATVASRFYGITIHLDRTKYAGVAVTGLMERDKLAEFLSDLKTTARVNYRLESKELWLQ</sequence>
<dbReference type="RefSeq" id="WP_264280438.1">
    <property type="nucleotide sequence ID" value="NZ_CP107006.1"/>
</dbReference>
<evidence type="ECO:0000313" key="3">
    <source>
        <dbReference type="EMBL" id="UYQ92119.1"/>
    </source>
</evidence>
<accession>A0ABY6IXK3</accession>
<evidence type="ECO:0000259" key="2">
    <source>
        <dbReference type="Pfam" id="PF04773"/>
    </source>
</evidence>
<dbReference type="Gene3D" id="2.60.120.1440">
    <property type="match status" value="1"/>
</dbReference>
<gene>
    <name evidence="3" type="ORF">MKQ68_18690</name>
</gene>
<feature type="domain" description="FecR protein" evidence="2">
    <location>
        <begin position="171"/>
        <end position="262"/>
    </location>
</feature>
<dbReference type="Gene3D" id="3.55.50.30">
    <property type="match status" value="1"/>
</dbReference>
<name>A0ABY6IXK3_9BACT</name>
<organism evidence="3 4">
    <name type="scientific">Chitinophaga horti</name>
    <dbReference type="NCBI Taxonomy" id="2920382"/>
    <lineage>
        <taxon>Bacteria</taxon>
        <taxon>Pseudomonadati</taxon>
        <taxon>Bacteroidota</taxon>
        <taxon>Chitinophagia</taxon>
        <taxon>Chitinophagales</taxon>
        <taxon>Chitinophagaceae</taxon>
        <taxon>Chitinophaga</taxon>
    </lineage>
</organism>
<evidence type="ECO:0000256" key="1">
    <source>
        <dbReference type="SAM" id="Phobius"/>
    </source>
</evidence>
<proteinExistence type="predicted"/>
<reference evidence="3" key="1">
    <citation type="submission" date="2022-10" db="EMBL/GenBank/DDBJ databases">
        <title>Chitinophaga sp. nov., isolated from soil.</title>
        <authorList>
            <person name="Jeon C.O."/>
        </authorList>
    </citation>
    <scope>NUCLEOTIDE SEQUENCE</scope>
    <source>
        <strain evidence="3">R8</strain>
    </source>
</reference>
<protein>
    <submittedName>
        <fullName evidence="3">FecR domain-containing protein</fullName>
    </submittedName>
</protein>
<dbReference type="InterPro" id="IPR012373">
    <property type="entry name" value="Ferrdict_sens_TM"/>
</dbReference>
<dbReference type="PIRSF" id="PIRSF018266">
    <property type="entry name" value="FecR"/>
    <property type="match status" value="1"/>
</dbReference>
<dbReference type="EMBL" id="CP107006">
    <property type="protein sequence ID" value="UYQ92119.1"/>
    <property type="molecule type" value="Genomic_DNA"/>
</dbReference>
<evidence type="ECO:0000313" key="4">
    <source>
        <dbReference type="Proteomes" id="UP001162741"/>
    </source>
</evidence>